<dbReference type="InterPro" id="IPR016169">
    <property type="entry name" value="FAD-bd_PCMH_sub2"/>
</dbReference>
<gene>
    <name evidence="3" type="ORF">SAMN05216186_12827</name>
</gene>
<feature type="domain" description="FAD-binding PCMH-type" evidence="2">
    <location>
        <begin position="8"/>
        <end position="175"/>
    </location>
</feature>
<evidence type="ECO:0000313" key="3">
    <source>
        <dbReference type="EMBL" id="SDL70807.1"/>
    </source>
</evidence>
<dbReference type="EMBL" id="FNFD01000028">
    <property type="protein sequence ID" value="SDL70807.1"/>
    <property type="molecule type" value="Genomic_DNA"/>
</dbReference>
<sequence length="433" mass="48252">MLIQGWGRYPSVNAVVEEPRTISDTIAVLTNSGPLIGRGMGRSYGDSASSKQVISTRALNHLKSFDQETGLLHCSAGITLGELLELFTPRGWFLPVTPGTKFVTLGGAIASDVHGKNHHLIGCFSEIVDSFRLLLASGEALECSREQNADLFFATCGGMGLTGLILDVCLRLKPITSAYIEQTTHKATNLVEVMDLFDSEQGATYSVAWIDCLAGDKNLGRSLLMTGEHSTEGGLELPRNRPINVPIDLPSALLNRYSVQAFNTLYYNRVRTLHNCERVTYESFFYPLDRILNWNRLYGKNGFVQYQFVIPKDAGRRGMHDILKRIASSHRGSFLAVLKAFGRENPNLLSFPMEGYTLALDFKISTGLFELLNELDAMVLDHGGRIYLAKDARMSEATFKRSYNRWEDFQTVRSQYGAINKFTSLQSHRLGLE</sequence>
<dbReference type="PROSITE" id="PS51387">
    <property type="entry name" value="FAD_PCMH"/>
    <property type="match status" value="1"/>
</dbReference>
<dbReference type="Gene3D" id="3.30.465.10">
    <property type="match status" value="1"/>
</dbReference>
<dbReference type="InterPro" id="IPR010031">
    <property type="entry name" value="FAD_lactone_oxidase-like"/>
</dbReference>
<dbReference type="GO" id="GO:0016899">
    <property type="term" value="F:oxidoreductase activity, acting on the CH-OH group of donors, oxygen as acceptor"/>
    <property type="evidence" value="ECO:0007669"/>
    <property type="project" value="InterPro"/>
</dbReference>
<reference evidence="3 4" key="1">
    <citation type="submission" date="2016-10" db="EMBL/GenBank/DDBJ databases">
        <authorList>
            <person name="de Groot N.N."/>
        </authorList>
    </citation>
    <scope>NUCLEOTIDE SEQUENCE [LARGE SCALE GENOMIC DNA]</scope>
    <source>
        <strain evidence="3 4">JCM 21544</strain>
    </source>
</reference>
<keyword evidence="1" id="KW-0285">Flavoprotein</keyword>
<evidence type="ECO:0000313" key="4">
    <source>
        <dbReference type="Proteomes" id="UP000198706"/>
    </source>
</evidence>
<dbReference type="GO" id="GO:0071949">
    <property type="term" value="F:FAD binding"/>
    <property type="evidence" value="ECO:0007669"/>
    <property type="project" value="InterPro"/>
</dbReference>
<keyword evidence="4" id="KW-1185">Reference proteome</keyword>
<dbReference type="SUPFAM" id="SSF56176">
    <property type="entry name" value="FAD-binding/transporter-associated domain-like"/>
    <property type="match status" value="1"/>
</dbReference>
<dbReference type="InterPro" id="IPR006094">
    <property type="entry name" value="Oxid_FAD_bind_N"/>
</dbReference>
<evidence type="ECO:0000256" key="1">
    <source>
        <dbReference type="ARBA" id="ARBA00022827"/>
    </source>
</evidence>
<proteinExistence type="predicted"/>
<dbReference type="Proteomes" id="UP000198706">
    <property type="component" value="Unassembled WGS sequence"/>
</dbReference>
<evidence type="ECO:0000259" key="2">
    <source>
        <dbReference type="PROSITE" id="PS51387"/>
    </source>
</evidence>
<keyword evidence="1" id="KW-0274">FAD</keyword>
<dbReference type="Pfam" id="PF01565">
    <property type="entry name" value="FAD_binding_4"/>
    <property type="match status" value="1"/>
</dbReference>
<organism evidence="3 4">
    <name type="scientific">Pseudomonas indica</name>
    <dbReference type="NCBI Taxonomy" id="137658"/>
    <lineage>
        <taxon>Bacteria</taxon>
        <taxon>Pseudomonadati</taxon>
        <taxon>Pseudomonadota</taxon>
        <taxon>Gammaproteobacteria</taxon>
        <taxon>Pseudomonadales</taxon>
        <taxon>Pseudomonadaceae</taxon>
        <taxon>Pseudomonas</taxon>
    </lineage>
</organism>
<dbReference type="RefSeq" id="WP_084339427.1">
    <property type="nucleotide sequence ID" value="NZ_FNFD01000028.1"/>
</dbReference>
<dbReference type="InterPro" id="IPR036318">
    <property type="entry name" value="FAD-bd_PCMH-like_sf"/>
</dbReference>
<dbReference type="PANTHER" id="PTHR43762">
    <property type="entry name" value="L-GULONOLACTONE OXIDASE"/>
    <property type="match status" value="1"/>
</dbReference>
<dbReference type="AlphaFoldDB" id="A0A1G9MA48"/>
<dbReference type="STRING" id="137658.SAMN05216186_12827"/>
<dbReference type="PANTHER" id="PTHR43762:SF1">
    <property type="entry name" value="D-ARABINONO-1,4-LACTONE OXIDASE"/>
    <property type="match status" value="1"/>
</dbReference>
<dbReference type="InterPro" id="IPR016166">
    <property type="entry name" value="FAD-bd_PCMH"/>
</dbReference>
<accession>A0A1G9MA48</accession>
<name>A0A1G9MA48_9PSED</name>
<protein>
    <submittedName>
        <fullName evidence="3">FAD/FMN-containing dehydrogenase</fullName>
    </submittedName>
</protein>